<dbReference type="EMBL" id="CP017599">
    <property type="protein sequence ID" value="AOX02685.1"/>
    <property type="molecule type" value="Genomic_DNA"/>
</dbReference>
<sequence>MSISFRINPDVILPDQIGGGFPPRNLAMQRGLGEPVRSWGFPPETKPDYVEPLWLVGYAEKG</sequence>
<proteinExistence type="predicted"/>
<protein>
    <submittedName>
        <fullName evidence="1">Uncharacterized protein</fullName>
    </submittedName>
</protein>
<dbReference type="AlphaFoldDB" id="A0A1D8TYP3"/>
<evidence type="ECO:0000313" key="2">
    <source>
        <dbReference type="Proteomes" id="UP000177870"/>
    </source>
</evidence>
<gene>
    <name evidence="1" type="ORF">BJP34_27480</name>
</gene>
<accession>A0A1D8TYP3</accession>
<dbReference type="KEGG" id="mpro:BJP34_27480"/>
<reference evidence="2" key="1">
    <citation type="submission" date="2016-10" db="EMBL/GenBank/DDBJ databases">
        <title>Comparative genomics uncovers the prolific and rare metabolic potential of the cyanobacterial genus Moorea.</title>
        <authorList>
            <person name="Leao T."/>
            <person name="Castelao G."/>
            <person name="Korobeynikov A."/>
            <person name="Monroe E.A."/>
            <person name="Podell S."/>
            <person name="Glukhov E."/>
            <person name="Allen E."/>
            <person name="Gerwick W.H."/>
            <person name="Gerwick L."/>
        </authorList>
    </citation>
    <scope>NUCLEOTIDE SEQUENCE [LARGE SCALE GENOMIC DNA]</scope>
    <source>
        <strain evidence="2">PAL-8-15-08-1</strain>
    </source>
</reference>
<organism evidence="1 2">
    <name type="scientific">Moorena producens PAL-8-15-08-1</name>
    <dbReference type="NCBI Taxonomy" id="1458985"/>
    <lineage>
        <taxon>Bacteria</taxon>
        <taxon>Bacillati</taxon>
        <taxon>Cyanobacteriota</taxon>
        <taxon>Cyanophyceae</taxon>
        <taxon>Coleofasciculales</taxon>
        <taxon>Coleofasciculaceae</taxon>
        <taxon>Moorena</taxon>
    </lineage>
</organism>
<dbReference type="Proteomes" id="UP000177870">
    <property type="component" value="Chromosome"/>
</dbReference>
<name>A0A1D8TYP3_9CYAN</name>
<evidence type="ECO:0000313" key="1">
    <source>
        <dbReference type="EMBL" id="AOX02685.1"/>
    </source>
</evidence>